<keyword evidence="5" id="KW-0378">Hydrolase</keyword>
<dbReference type="InterPro" id="IPR043502">
    <property type="entry name" value="DNA/RNA_pol_sf"/>
</dbReference>
<protein>
    <recommendedName>
        <fullName evidence="8">Reverse transcriptase RNase H-like domain-containing protein</fullName>
    </recommendedName>
</protein>
<dbReference type="GO" id="GO:0016787">
    <property type="term" value="F:hydrolase activity"/>
    <property type="evidence" value="ECO:0007669"/>
    <property type="project" value="UniProtKB-KW"/>
</dbReference>
<dbReference type="PANTHER" id="PTHR34072:SF55">
    <property type="entry name" value="DNA_RNA POLYMERASES SUPERFAMILY PROTEIN"/>
    <property type="match status" value="1"/>
</dbReference>
<keyword evidence="4" id="KW-0255">Endonuclease</keyword>
<sequence>MAIDLKTLNHLRMHRRSRYHNIGRGQILSSNPPSSPHTPNALDKTDPEELVSRQLNLCTLHGFNLSVCGHFIVTLKSRSILVAMVFAQVLALPDFCKNFVIETDAFDKGVGVVLMQDHRPISYPSKALSLRNQGLSVYEKEFLSILQAVHKWKHYLISHHFIINMDHQSLEHILEQKIDNALQQKWVSKQLGLDYEVQYKKGKENIAADALSRREQGECATITVTIPNWVTDVQKSYEQDDELLLILQAKIVKDNSFPF</sequence>
<reference evidence="9" key="2">
    <citation type="journal article" date="2024" name="Plant">
        <title>Genomic evolution and insights into agronomic trait innovations of Sesamum species.</title>
        <authorList>
            <person name="Miao H."/>
            <person name="Wang L."/>
            <person name="Qu L."/>
            <person name="Liu H."/>
            <person name="Sun Y."/>
            <person name="Le M."/>
            <person name="Wang Q."/>
            <person name="Wei S."/>
            <person name="Zheng Y."/>
            <person name="Lin W."/>
            <person name="Duan Y."/>
            <person name="Cao H."/>
            <person name="Xiong S."/>
            <person name="Wang X."/>
            <person name="Wei L."/>
            <person name="Li C."/>
            <person name="Ma Q."/>
            <person name="Ju M."/>
            <person name="Zhao R."/>
            <person name="Li G."/>
            <person name="Mu C."/>
            <person name="Tian Q."/>
            <person name="Mei H."/>
            <person name="Zhang T."/>
            <person name="Gao T."/>
            <person name="Zhang H."/>
        </authorList>
    </citation>
    <scope>NUCLEOTIDE SEQUENCE</scope>
    <source>
        <strain evidence="9">KEN8</strain>
    </source>
</reference>
<dbReference type="SUPFAM" id="SSF56672">
    <property type="entry name" value="DNA/RNA polymerases"/>
    <property type="match status" value="1"/>
</dbReference>
<keyword evidence="2" id="KW-0548">Nucleotidyltransferase</keyword>
<dbReference type="InterPro" id="IPR041373">
    <property type="entry name" value="RT_RNaseH"/>
</dbReference>
<organism evidence="9">
    <name type="scientific">Sesamum calycinum</name>
    <dbReference type="NCBI Taxonomy" id="2727403"/>
    <lineage>
        <taxon>Eukaryota</taxon>
        <taxon>Viridiplantae</taxon>
        <taxon>Streptophyta</taxon>
        <taxon>Embryophyta</taxon>
        <taxon>Tracheophyta</taxon>
        <taxon>Spermatophyta</taxon>
        <taxon>Magnoliopsida</taxon>
        <taxon>eudicotyledons</taxon>
        <taxon>Gunneridae</taxon>
        <taxon>Pentapetalae</taxon>
        <taxon>asterids</taxon>
        <taxon>lamiids</taxon>
        <taxon>Lamiales</taxon>
        <taxon>Pedaliaceae</taxon>
        <taxon>Sesamum</taxon>
    </lineage>
</organism>
<feature type="compositionally biased region" description="Low complexity" evidence="7">
    <location>
        <begin position="29"/>
        <end position="40"/>
    </location>
</feature>
<evidence type="ECO:0000256" key="2">
    <source>
        <dbReference type="ARBA" id="ARBA00022695"/>
    </source>
</evidence>
<name>A0AAW2KNW3_9LAMI</name>
<dbReference type="CDD" id="cd09274">
    <property type="entry name" value="RNase_HI_RT_Ty3"/>
    <property type="match status" value="1"/>
</dbReference>
<evidence type="ECO:0000256" key="1">
    <source>
        <dbReference type="ARBA" id="ARBA00022679"/>
    </source>
</evidence>
<accession>A0AAW2KNW3</accession>
<reference evidence="9" key="1">
    <citation type="submission" date="2020-06" db="EMBL/GenBank/DDBJ databases">
        <authorList>
            <person name="Li T."/>
            <person name="Hu X."/>
            <person name="Zhang T."/>
            <person name="Song X."/>
            <person name="Zhang H."/>
            <person name="Dai N."/>
            <person name="Sheng W."/>
            <person name="Hou X."/>
            <person name="Wei L."/>
        </authorList>
    </citation>
    <scope>NUCLEOTIDE SEQUENCE</scope>
    <source>
        <strain evidence="9">KEN8</strain>
        <tissue evidence="9">Leaf</tissue>
    </source>
</reference>
<evidence type="ECO:0000256" key="4">
    <source>
        <dbReference type="ARBA" id="ARBA00022759"/>
    </source>
</evidence>
<keyword evidence="6" id="KW-0695">RNA-directed DNA polymerase</keyword>
<evidence type="ECO:0000256" key="5">
    <source>
        <dbReference type="ARBA" id="ARBA00022801"/>
    </source>
</evidence>
<dbReference type="GO" id="GO:0003964">
    <property type="term" value="F:RNA-directed DNA polymerase activity"/>
    <property type="evidence" value="ECO:0007669"/>
    <property type="project" value="UniProtKB-KW"/>
</dbReference>
<comment type="caution">
    <text evidence="9">The sequence shown here is derived from an EMBL/GenBank/DDBJ whole genome shotgun (WGS) entry which is preliminary data.</text>
</comment>
<evidence type="ECO:0000256" key="6">
    <source>
        <dbReference type="ARBA" id="ARBA00022918"/>
    </source>
</evidence>
<gene>
    <name evidence="9" type="ORF">Scaly_2559900</name>
</gene>
<dbReference type="AlphaFoldDB" id="A0AAW2KNW3"/>
<evidence type="ECO:0000259" key="8">
    <source>
        <dbReference type="Pfam" id="PF17917"/>
    </source>
</evidence>
<evidence type="ECO:0000256" key="3">
    <source>
        <dbReference type="ARBA" id="ARBA00022722"/>
    </source>
</evidence>
<dbReference type="Pfam" id="PF17917">
    <property type="entry name" value="RT_RNaseH"/>
    <property type="match status" value="1"/>
</dbReference>
<keyword evidence="1" id="KW-0808">Transferase</keyword>
<dbReference type="PANTHER" id="PTHR34072">
    <property type="entry name" value="ENZYMATIC POLYPROTEIN-RELATED"/>
    <property type="match status" value="1"/>
</dbReference>
<keyword evidence="3" id="KW-0540">Nuclease</keyword>
<feature type="domain" description="Reverse transcriptase RNase H-like" evidence="8">
    <location>
        <begin position="94"/>
        <end position="188"/>
    </location>
</feature>
<feature type="region of interest" description="Disordered" evidence="7">
    <location>
        <begin position="22"/>
        <end position="45"/>
    </location>
</feature>
<dbReference type="EMBL" id="JACGWM010000302">
    <property type="protein sequence ID" value="KAL0307881.1"/>
    <property type="molecule type" value="Genomic_DNA"/>
</dbReference>
<evidence type="ECO:0000256" key="7">
    <source>
        <dbReference type="SAM" id="MobiDB-lite"/>
    </source>
</evidence>
<dbReference type="GO" id="GO:0004519">
    <property type="term" value="F:endonuclease activity"/>
    <property type="evidence" value="ECO:0007669"/>
    <property type="project" value="UniProtKB-KW"/>
</dbReference>
<evidence type="ECO:0000313" key="9">
    <source>
        <dbReference type="EMBL" id="KAL0307881.1"/>
    </source>
</evidence>
<proteinExistence type="predicted"/>